<dbReference type="Gene3D" id="3.60.21.10">
    <property type="match status" value="1"/>
</dbReference>
<keyword evidence="3" id="KW-0378">Hydrolase</keyword>
<comment type="caution">
    <text evidence="7">The sequence shown here is derived from an EMBL/GenBank/DDBJ whole genome shotgun (WGS) entry which is preliminary data.</text>
</comment>
<dbReference type="CDD" id="cd00839">
    <property type="entry name" value="MPP_PAPs"/>
    <property type="match status" value="1"/>
</dbReference>
<dbReference type="InterPro" id="IPR041792">
    <property type="entry name" value="MPP_PAP"/>
</dbReference>
<protein>
    <recommendedName>
        <fullName evidence="3">Purple acid phosphatase</fullName>
        <ecNumber evidence="3">3.1.3.2</ecNumber>
    </recommendedName>
</protein>
<dbReference type="SUPFAM" id="SSF49363">
    <property type="entry name" value="Purple acid phosphatase, N-terminal domain"/>
    <property type="match status" value="1"/>
</dbReference>
<dbReference type="InterPro" id="IPR015914">
    <property type="entry name" value="PAPs_N"/>
</dbReference>
<dbReference type="GO" id="GO:0046872">
    <property type="term" value="F:metal ion binding"/>
    <property type="evidence" value="ECO:0007669"/>
    <property type="project" value="InterPro"/>
</dbReference>
<evidence type="ECO:0000313" key="7">
    <source>
        <dbReference type="EMBL" id="KAJ0407161.1"/>
    </source>
</evidence>
<dbReference type="InterPro" id="IPR029052">
    <property type="entry name" value="Metallo-depent_PP-like"/>
</dbReference>
<gene>
    <name evidence="7" type="ORF">P43SY_001119</name>
</gene>
<dbReference type="Pfam" id="PF16656">
    <property type="entry name" value="Pur_ac_phosph_N"/>
    <property type="match status" value="1"/>
</dbReference>
<evidence type="ECO:0000256" key="2">
    <source>
        <dbReference type="ARBA" id="ARBA00023180"/>
    </source>
</evidence>
<feature type="domain" description="Purple acid phosphatase C-terminal" evidence="5">
    <location>
        <begin position="495"/>
        <end position="556"/>
    </location>
</feature>
<dbReference type="Gene3D" id="2.60.40.380">
    <property type="entry name" value="Purple acid phosphatase-like, N-terminal"/>
    <property type="match status" value="1"/>
</dbReference>
<dbReference type="Pfam" id="PF14008">
    <property type="entry name" value="Metallophos_C"/>
    <property type="match status" value="1"/>
</dbReference>
<dbReference type="Proteomes" id="UP001209570">
    <property type="component" value="Unassembled WGS sequence"/>
</dbReference>
<evidence type="ECO:0000259" key="4">
    <source>
        <dbReference type="Pfam" id="PF00149"/>
    </source>
</evidence>
<dbReference type="SUPFAM" id="SSF56300">
    <property type="entry name" value="Metallo-dependent phosphatases"/>
    <property type="match status" value="1"/>
</dbReference>
<comment type="similarity">
    <text evidence="3">Belongs to the metallophosphoesterase superfamily. Purple acid phosphatase family.</text>
</comment>
<comment type="catalytic activity">
    <reaction evidence="3">
        <text>a phosphate monoester + H2O = an alcohol + phosphate</text>
        <dbReference type="Rhea" id="RHEA:15017"/>
        <dbReference type="ChEBI" id="CHEBI:15377"/>
        <dbReference type="ChEBI" id="CHEBI:30879"/>
        <dbReference type="ChEBI" id="CHEBI:43474"/>
        <dbReference type="ChEBI" id="CHEBI:67140"/>
        <dbReference type="EC" id="3.1.3.2"/>
    </reaction>
</comment>
<dbReference type="InterPro" id="IPR025733">
    <property type="entry name" value="PAPs_C"/>
</dbReference>
<organism evidence="7 8">
    <name type="scientific">Pythium insidiosum</name>
    <name type="common">Pythiosis disease agent</name>
    <dbReference type="NCBI Taxonomy" id="114742"/>
    <lineage>
        <taxon>Eukaryota</taxon>
        <taxon>Sar</taxon>
        <taxon>Stramenopiles</taxon>
        <taxon>Oomycota</taxon>
        <taxon>Peronosporomycetes</taxon>
        <taxon>Pythiales</taxon>
        <taxon>Pythiaceae</taxon>
        <taxon>Pythium</taxon>
    </lineage>
</organism>
<dbReference type="EC" id="3.1.3.2" evidence="3"/>
<keyword evidence="2" id="KW-0325">Glycoprotein</keyword>
<evidence type="ECO:0000313" key="8">
    <source>
        <dbReference type="Proteomes" id="UP001209570"/>
    </source>
</evidence>
<dbReference type="PANTHER" id="PTHR45867">
    <property type="entry name" value="PURPLE ACID PHOSPHATASE"/>
    <property type="match status" value="1"/>
</dbReference>
<dbReference type="AlphaFoldDB" id="A0AAD5LQQ1"/>
<dbReference type="PANTHER" id="PTHR45867:SF3">
    <property type="entry name" value="ACID PHOSPHATASE TYPE 7"/>
    <property type="match status" value="1"/>
</dbReference>
<keyword evidence="8" id="KW-1185">Reference proteome</keyword>
<dbReference type="EMBL" id="JAKCXM010000024">
    <property type="protein sequence ID" value="KAJ0407161.1"/>
    <property type="molecule type" value="Genomic_DNA"/>
</dbReference>
<evidence type="ECO:0000259" key="6">
    <source>
        <dbReference type="Pfam" id="PF16656"/>
    </source>
</evidence>
<feature type="domain" description="Calcineurin-like phosphoesterase" evidence="4">
    <location>
        <begin position="256"/>
        <end position="467"/>
    </location>
</feature>
<evidence type="ECO:0000259" key="5">
    <source>
        <dbReference type="Pfam" id="PF14008"/>
    </source>
</evidence>
<name>A0AAD5LQQ1_PYTIN</name>
<dbReference type="GO" id="GO:0003993">
    <property type="term" value="F:acid phosphatase activity"/>
    <property type="evidence" value="ECO:0007669"/>
    <property type="project" value="UniProtKB-EC"/>
</dbReference>
<dbReference type="InterPro" id="IPR008963">
    <property type="entry name" value="Purple_acid_Pase-like_N"/>
</dbReference>
<dbReference type="Pfam" id="PF00149">
    <property type="entry name" value="Metallophos"/>
    <property type="match status" value="1"/>
</dbReference>
<feature type="signal peptide" evidence="3">
    <location>
        <begin position="1"/>
        <end position="18"/>
    </location>
</feature>
<evidence type="ECO:0000256" key="3">
    <source>
        <dbReference type="RuleBase" id="RU361203"/>
    </source>
</evidence>
<accession>A0AAD5LQQ1</accession>
<proteinExistence type="inferred from homology"/>
<reference evidence="7" key="1">
    <citation type="submission" date="2021-12" db="EMBL/GenBank/DDBJ databases">
        <title>Prjna785345.</title>
        <authorList>
            <person name="Rujirawat T."/>
            <person name="Krajaejun T."/>
        </authorList>
    </citation>
    <scope>NUCLEOTIDE SEQUENCE</scope>
    <source>
        <strain evidence="7">Pi057C3</strain>
    </source>
</reference>
<feature type="domain" description="Purple acid phosphatase N-terminal" evidence="6">
    <location>
        <begin position="121"/>
        <end position="219"/>
    </location>
</feature>
<keyword evidence="1 3" id="KW-0732">Signal</keyword>
<sequence length="562" mass="62827">MKLFSTLLVAFGIVGAAAQAPVIDDDTCVWILKNVRCEPQQFCSYQYKFGDMLLSQSCRVRPDVKVGTQPSKPVVVDDDTCVWNYGQATCEPFSLCSHQFRLGDMSASQSCRVRKGVLKQPQQIHLAFAGKETGTGMTISWATFAEVNDNIVRLGRSPDKLELLHDIKVLSNSYYEDDQYMLHNHHVTVTGLKPNTKYYYQVGSKQDPSFLSAVASFTTARAAYDRTPFTMAVYGDHGVGTDGEIMPTTGYLNSIADRISLIYHVGDIGYADNDFIILGKGLGFFYEEIYNKWMNGMATVMSKVPYMVTVGNHESECHSPNCQFSDYKKDRLGNYTAYNARFKMPSAESKGVKNMWYSFEYGPIHFTSISSETDFPNHPTNEWTATHKNGNFGNQLAWLEADLKKAAANRANVPWIIVGMHRPVYHLSQSDTSGNPIKEALTIQKAFEELFIKYGVDLVIAGHEHSYERHLPIKRGQAVLDGVSADRKTYANPKAPVYIVTGAAGNPEQNEVTGKGGQVPWNVVEKGEYAITFVDVSHHELAFKHVTSVDERVLDEFKIKKA</sequence>
<dbReference type="InterPro" id="IPR004843">
    <property type="entry name" value="Calcineurin-like_PHP"/>
</dbReference>
<feature type="chain" id="PRO_5041766069" description="Purple acid phosphatase" evidence="3">
    <location>
        <begin position="19"/>
        <end position="562"/>
    </location>
</feature>
<evidence type="ECO:0000256" key="1">
    <source>
        <dbReference type="ARBA" id="ARBA00022729"/>
    </source>
</evidence>